<dbReference type="SMART" id="SM00387">
    <property type="entry name" value="HATPase_c"/>
    <property type="match status" value="1"/>
</dbReference>
<dbReference type="SUPFAM" id="SSF55874">
    <property type="entry name" value="ATPase domain of HSP90 chaperone/DNA topoisomerase II/histidine kinase"/>
    <property type="match status" value="1"/>
</dbReference>
<accession>A0ABW5M3H1</accession>
<reference evidence="3" key="1">
    <citation type="journal article" date="2019" name="Int. J. Syst. Evol. Microbiol.">
        <title>The Global Catalogue of Microorganisms (GCM) 10K type strain sequencing project: providing services to taxonomists for standard genome sequencing and annotation.</title>
        <authorList>
            <consortium name="The Broad Institute Genomics Platform"/>
            <consortium name="The Broad Institute Genome Sequencing Center for Infectious Disease"/>
            <person name="Wu L."/>
            <person name="Ma J."/>
        </authorList>
    </citation>
    <scope>NUCLEOTIDE SEQUENCE [LARGE SCALE GENOMIC DNA]</scope>
    <source>
        <strain evidence="3">KCTC 42805</strain>
    </source>
</reference>
<feature type="domain" description="Histidine kinase/HSP90-like ATPase" evidence="1">
    <location>
        <begin position="42"/>
        <end position="142"/>
    </location>
</feature>
<proteinExistence type="predicted"/>
<evidence type="ECO:0000313" key="2">
    <source>
        <dbReference type="EMBL" id="MFD2571112.1"/>
    </source>
</evidence>
<sequence>MSNSTTIEVLATETYIIRQESEVISFIRQIRQLATQAGLNSLYQTKLITAASELARNMLNYAAGGDSQIEYIRQGGRKGIRLTFSDKGPGIENIDKAMMDGYSTGTGMGLGLPGAKRLVNEFTLTSVVGEGTTVTIIMWTHG</sequence>
<dbReference type="Pfam" id="PF02518">
    <property type="entry name" value="HATPase_c"/>
    <property type="match status" value="1"/>
</dbReference>
<evidence type="ECO:0000259" key="1">
    <source>
        <dbReference type="SMART" id="SM00387"/>
    </source>
</evidence>
<gene>
    <name evidence="2" type="ORF">ACFSUS_10735</name>
</gene>
<name>A0ABW5M3H1_9BACT</name>
<dbReference type="InterPro" id="IPR003594">
    <property type="entry name" value="HATPase_dom"/>
</dbReference>
<comment type="caution">
    <text evidence="2">The sequence shown here is derived from an EMBL/GenBank/DDBJ whole genome shotgun (WGS) entry which is preliminary data.</text>
</comment>
<dbReference type="Proteomes" id="UP001597469">
    <property type="component" value="Unassembled WGS sequence"/>
</dbReference>
<dbReference type="InterPro" id="IPR036890">
    <property type="entry name" value="HATPase_C_sf"/>
</dbReference>
<dbReference type="CDD" id="cd16934">
    <property type="entry name" value="HATPase_RsbT-like"/>
    <property type="match status" value="1"/>
</dbReference>
<dbReference type="Gene3D" id="3.30.565.10">
    <property type="entry name" value="Histidine kinase-like ATPase, C-terminal domain"/>
    <property type="match status" value="1"/>
</dbReference>
<keyword evidence="3" id="KW-1185">Reference proteome</keyword>
<evidence type="ECO:0000313" key="3">
    <source>
        <dbReference type="Proteomes" id="UP001597469"/>
    </source>
</evidence>
<dbReference type="RefSeq" id="WP_381522358.1">
    <property type="nucleotide sequence ID" value="NZ_JBHULN010000005.1"/>
</dbReference>
<dbReference type="EMBL" id="JBHULN010000005">
    <property type="protein sequence ID" value="MFD2571112.1"/>
    <property type="molecule type" value="Genomic_DNA"/>
</dbReference>
<organism evidence="2 3">
    <name type="scientific">Spirosoma soli</name>
    <dbReference type="NCBI Taxonomy" id="1770529"/>
    <lineage>
        <taxon>Bacteria</taxon>
        <taxon>Pseudomonadati</taxon>
        <taxon>Bacteroidota</taxon>
        <taxon>Cytophagia</taxon>
        <taxon>Cytophagales</taxon>
        <taxon>Cytophagaceae</taxon>
        <taxon>Spirosoma</taxon>
    </lineage>
</organism>
<protein>
    <submittedName>
        <fullName evidence="2">Anti-sigma regulatory factor</fullName>
    </submittedName>
</protein>